<dbReference type="EMBL" id="MQWB01000001">
    <property type="protein sequence ID" value="OZC01915.1"/>
    <property type="molecule type" value="Genomic_DNA"/>
</dbReference>
<dbReference type="Proteomes" id="UP000216446">
    <property type="component" value="Unassembled WGS sequence"/>
</dbReference>
<keyword evidence="1 2" id="KW-0732">Signal</keyword>
<dbReference type="InParanoid" id="A0A259TVX3"/>
<dbReference type="GO" id="GO:0008234">
    <property type="term" value="F:cysteine-type peptidase activity"/>
    <property type="evidence" value="ECO:0007669"/>
    <property type="project" value="InterPro"/>
</dbReference>
<dbReference type="OrthoDB" id="9809780at2"/>
<dbReference type="InterPro" id="IPR001769">
    <property type="entry name" value="Gingipain"/>
</dbReference>
<evidence type="ECO:0000259" key="3">
    <source>
        <dbReference type="Pfam" id="PF01364"/>
    </source>
</evidence>
<dbReference type="Gene3D" id="3.40.50.1460">
    <property type="match status" value="1"/>
</dbReference>
<evidence type="ECO:0000256" key="1">
    <source>
        <dbReference type="ARBA" id="ARBA00022729"/>
    </source>
</evidence>
<evidence type="ECO:0000313" key="5">
    <source>
        <dbReference type="Proteomes" id="UP000216446"/>
    </source>
</evidence>
<gene>
    <name evidence="4" type="ORF">BSZ36_02275</name>
</gene>
<dbReference type="NCBIfam" id="NF033707">
    <property type="entry name" value="T9SS_sortase"/>
    <property type="match status" value="1"/>
</dbReference>
<sequence>MTHVLRLAAVFTALIALPAAAQQRADAAQLLAPEAGVARSAAAGDLAPKQGATVRIVEETPGAVTLEVTAYWPERMKDGSAPESADALAARLVGSEATATALIELGSRVPPQVEVLEADGEDVQMAGASRLTEAFAGPLAEVVGVGERRRKTVGSLRIRLLQVDGDRVTRYTRVLVRVRRTAPGAGSLALKAGGGSAHLAVTRSALAEGRWFKLPVPESGVYRITRTLLTDLGVDPATTDPNRIATYHNGGEPLPELAGADRPVDLVETPSLVIGGGDGSFGEGDAVILYAQGPRTWQWSDRGTASPDDDGWDHTLNPFTTTSAVFIRVDAPEARRVGAATFPGWSDAQPLATVTGRLLHERDLENLEREQSGSGLHWLGEEITRTSTGVTVLDTIPPDRVGAVLYRAQLAARAAPSIPVTLVQNGQTIAQVRPPQVDFSTPVGALATMQVAEVSTSPASTLAITARAPTAGLGATAWIDWIEATFQRRARASGGVVQFPTPGGQTGRFEVALEGFAAAPEAWDVTEPGAVRRLGVQASGGNYRVQVEAAGGEREIVAFDPGAPLRTFTGGEAVANQNLHGIGSYPDYVIVVHESLREPAERLAAYRQADGLETLVVPVGQIQNEFGNGVLDMRAIRDYMKFLYDRAPDEASLPQHLLLFGDGHYDFRGIKNGPPIYVPTYQTEEMLVRDRSYTSDDYFGLLGDDEGVWEWTASQGASSTSFERVDLGIGRFPVQTREDANILVDKMIAYESPEALGEWRTRMTFLGDDQYPNNTDTDLHIQNADAVAERVRSESPEITVQKIYMPSYPEVGGESGRRRRPGATEASLRALNEGTLVWNYMGHGGPEGLADEQLFTASEVRAMDNPDRLPIFVTATCSFGKYDIVDGQSLAEETLLRDGGGSVAMFTTVRVVYTFISTTSLNLGLNIALTRAMLERDANGRPRRLGDILAEAKNTDVGAQRNNRKFNLLGDPAMRIGLPERPVRITHVNGVPLPAGTAPQLRAFETARIQGEVLTFGGQPDASFEGTVSLTVQDVERQIQLPVRVNTPGYYVVQNDPIYAGRASVQAGRFDAQFLVPQDVSYSGRPGRIAAYVLGGGTGADLMDGLGQTQEALIAQDAAERPDDGVGPEVRLFLDDTTFVSGGISRPDPVLIARLRDANGINTVGAGVGHELLLTIDGDPTKAVDVGRYYEGDLDTFRSGTIRFPLSELEPGRHTLSLTAWDGANNATTEEISFVVAEGSDLVVENAYPYPNPTSGRSTFFFEHNQPPGTPARIQLRIYSLAGRPVRTLERDEPLNGGMVRMDWDGLDDDFDPLASGIYLYRLRVEVDAADGTQRVAERRDRLAVIR</sequence>
<dbReference type="SUPFAM" id="SSF52129">
    <property type="entry name" value="Caspase-like"/>
    <property type="match status" value="1"/>
</dbReference>
<dbReference type="Gene3D" id="2.60.40.4070">
    <property type="match status" value="1"/>
</dbReference>
<proteinExistence type="predicted"/>
<dbReference type="Pfam" id="PF01364">
    <property type="entry name" value="Peptidase_C25"/>
    <property type="match status" value="1"/>
</dbReference>
<evidence type="ECO:0000313" key="4">
    <source>
        <dbReference type="EMBL" id="OZC01915.1"/>
    </source>
</evidence>
<keyword evidence="5" id="KW-1185">Reference proteome</keyword>
<dbReference type="InterPro" id="IPR029030">
    <property type="entry name" value="Caspase-like_dom_sf"/>
</dbReference>
<dbReference type="Gene3D" id="3.40.50.10390">
    <property type="entry name" value="Gingipain r, domain 1"/>
    <property type="match status" value="1"/>
</dbReference>
<dbReference type="GO" id="GO:0006508">
    <property type="term" value="P:proteolysis"/>
    <property type="evidence" value="ECO:0007669"/>
    <property type="project" value="InterPro"/>
</dbReference>
<comment type="caution">
    <text evidence="4">The sequence shown here is derived from an EMBL/GenBank/DDBJ whole genome shotgun (WGS) entry which is preliminary data.</text>
</comment>
<feature type="signal peptide" evidence="2">
    <location>
        <begin position="1"/>
        <end position="21"/>
    </location>
</feature>
<dbReference type="CDD" id="cd02258">
    <property type="entry name" value="Peptidase_C25_N"/>
    <property type="match status" value="1"/>
</dbReference>
<feature type="domain" description="Gingipain" evidence="3">
    <location>
        <begin position="588"/>
        <end position="976"/>
    </location>
</feature>
<protein>
    <recommendedName>
        <fullName evidence="3">Gingipain domain-containing protein</fullName>
    </recommendedName>
</protein>
<dbReference type="RefSeq" id="WP_094545576.1">
    <property type="nucleotide sequence ID" value="NZ_MQWB01000001.1"/>
</dbReference>
<evidence type="ECO:0000256" key="2">
    <source>
        <dbReference type="SAM" id="SignalP"/>
    </source>
</evidence>
<name>A0A259TVX3_9BACT</name>
<feature type="chain" id="PRO_5013328600" description="Gingipain domain-containing protein" evidence="2">
    <location>
        <begin position="22"/>
        <end position="1347"/>
    </location>
</feature>
<dbReference type="InterPro" id="IPR029031">
    <property type="entry name" value="Gingipain_N_sf"/>
</dbReference>
<organism evidence="4 5">
    <name type="scientific">Rubricoccus marinus</name>
    <dbReference type="NCBI Taxonomy" id="716817"/>
    <lineage>
        <taxon>Bacteria</taxon>
        <taxon>Pseudomonadati</taxon>
        <taxon>Rhodothermota</taxon>
        <taxon>Rhodothermia</taxon>
        <taxon>Rhodothermales</taxon>
        <taxon>Rubricoccaceae</taxon>
        <taxon>Rubricoccus</taxon>
    </lineage>
</organism>
<accession>A0A259TVX3</accession>
<reference evidence="4 5" key="1">
    <citation type="submission" date="2016-11" db="EMBL/GenBank/DDBJ databases">
        <title>Study of marine rhodopsin-containing bacteria.</title>
        <authorList>
            <person name="Yoshizawa S."/>
            <person name="Kumagai Y."/>
            <person name="Kogure K."/>
        </authorList>
    </citation>
    <scope>NUCLEOTIDE SEQUENCE [LARGE SCALE GENOMIC DNA]</scope>
    <source>
        <strain evidence="4 5">SG-29</strain>
    </source>
</reference>